<organism evidence="1 2">
    <name type="scientific">Raphanus sativus</name>
    <name type="common">Radish</name>
    <name type="synonym">Raphanus raphanistrum var. sativus</name>
    <dbReference type="NCBI Taxonomy" id="3726"/>
    <lineage>
        <taxon>Eukaryota</taxon>
        <taxon>Viridiplantae</taxon>
        <taxon>Streptophyta</taxon>
        <taxon>Embryophyta</taxon>
        <taxon>Tracheophyta</taxon>
        <taxon>Spermatophyta</taxon>
        <taxon>Magnoliopsida</taxon>
        <taxon>eudicotyledons</taxon>
        <taxon>Gunneridae</taxon>
        <taxon>Pentapetalae</taxon>
        <taxon>rosids</taxon>
        <taxon>malvids</taxon>
        <taxon>Brassicales</taxon>
        <taxon>Brassicaceae</taxon>
        <taxon>Brassiceae</taxon>
        <taxon>Raphanus</taxon>
    </lineage>
</organism>
<evidence type="ECO:0000313" key="2">
    <source>
        <dbReference type="RefSeq" id="XP_056848471.1"/>
    </source>
</evidence>
<reference evidence="2" key="2">
    <citation type="submission" date="2025-08" db="UniProtKB">
        <authorList>
            <consortium name="RefSeq"/>
        </authorList>
    </citation>
    <scope>IDENTIFICATION</scope>
    <source>
        <tissue evidence="2">Leaf</tissue>
    </source>
</reference>
<sequence>MSCYKLHNALHWIGFVLPAVLTCWYRGWLNLSQGIWVGCSEDSSIVLTRWTEKITAFKAALNTCVDLYWSLHASLLCFSRGPNLRPSFAQLTTVSVEAFEPAPASFTTIVFNFSDSGRKMMS</sequence>
<name>A0A9W3CA59_RAPSA</name>
<proteinExistence type="predicted"/>
<keyword evidence="1" id="KW-1185">Reference proteome</keyword>
<dbReference type="RefSeq" id="XP_056848471.1">
    <property type="nucleotide sequence ID" value="XM_056992491.1"/>
</dbReference>
<protein>
    <submittedName>
        <fullName evidence="2">Uncharacterized protein LOC130498843</fullName>
    </submittedName>
</protein>
<evidence type="ECO:0000313" key="1">
    <source>
        <dbReference type="Proteomes" id="UP000504610"/>
    </source>
</evidence>
<accession>A0A9W3CA59</accession>
<dbReference type="KEGG" id="rsz:130498843"/>
<dbReference type="Proteomes" id="UP000504610">
    <property type="component" value="Chromosome 8"/>
</dbReference>
<dbReference type="AlphaFoldDB" id="A0A9W3CA59"/>
<reference evidence="1" key="1">
    <citation type="journal article" date="2019" name="Database">
        <title>The radish genome database (RadishGD): an integrated information resource for radish genomics.</title>
        <authorList>
            <person name="Yu H.J."/>
            <person name="Baek S."/>
            <person name="Lee Y.J."/>
            <person name="Cho A."/>
            <person name="Mun J.H."/>
        </authorList>
    </citation>
    <scope>NUCLEOTIDE SEQUENCE [LARGE SCALE GENOMIC DNA]</scope>
    <source>
        <strain evidence="1">cv. WK10039</strain>
    </source>
</reference>
<dbReference type="GeneID" id="130498843"/>
<gene>
    <name evidence="2" type="primary">LOC130498843</name>
</gene>